<sequence>MLGGCGGGGGDTVLIPLQSPDNPSGTIGAISGSGTTTTSASTPGSTPVIVTAVTAPQDGATLSGNVHLKIEGTNIQNAELLPATGYTPRLGVFVVAPDRQSASLVFNTTTIPNGTLRVRISAFNLPPGAAGASELIAMPPRTWRFDNQPAPFGTQEGRAARCQMMGFPYTDPSADLPVVCITGAPTSTPPQQCSNLGTGYGNPEDLLPVLRNSTPVSKLYCEPGANGGVINTGCVCLS</sequence>
<evidence type="ECO:0000313" key="2">
    <source>
        <dbReference type="EMBL" id="KIF79811.1"/>
    </source>
</evidence>
<feature type="compositionally biased region" description="Low complexity" evidence="1">
    <location>
        <begin position="23"/>
        <end position="43"/>
    </location>
</feature>
<protein>
    <submittedName>
        <fullName evidence="2">Uncharacterized protein</fullName>
    </submittedName>
</protein>
<evidence type="ECO:0000256" key="1">
    <source>
        <dbReference type="SAM" id="MobiDB-lite"/>
    </source>
</evidence>
<feature type="region of interest" description="Disordered" evidence="1">
    <location>
        <begin position="19"/>
        <end position="43"/>
    </location>
</feature>
<dbReference type="EMBL" id="JWJG01000028">
    <property type="protein sequence ID" value="KIF79811.1"/>
    <property type="molecule type" value="Genomic_DNA"/>
</dbReference>
<reference evidence="2 3" key="1">
    <citation type="submission" date="2014-12" db="EMBL/GenBank/DDBJ databases">
        <title>Denitrispirillum autotrophicum gen. nov., sp. nov., Denitrifying, Facultatively Autotrophic Bacteria Isolated from Rice Paddy Soil.</title>
        <authorList>
            <person name="Ishii S."/>
            <person name="Ashida N."/>
            <person name="Ohno H."/>
            <person name="Otsuka S."/>
            <person name="Yokota A."/>
            <person name="Senoo K."/>
        </authorList>
    </citation>
    <scope>NUCLEOTIDE SEQUENCE [LARGE SCALE GENOMIC DNA]</scope>
    <source>
        <strain evidence="2 3">TSA66</strain>
    </source>
</reference>
<keyword evidence="3" id="KW-1185">Reference proteome</keyword>
<name>A0A0C2BP40_9BURK</name>
<dbReference type="AlphaFoldDB" id="A0A0C2BP40"/>
<dbReference type="Proteomes" id="UP000031572">
    <property type="component" value="Unassembled WGS sequence"/>
</dbReference>
<comment type="caution">
    <text evidence="2">The sequence shown here is derived from an EMBL/GenBank/DDBJ whole genome shotgun (WGS) entry which is preliminary data.</text>
</comment>
<proteinExistence type="predicted"/>
<evidence type="ECO:0000313" key="3">
    <source>
        <dbReference type="Proteomes" id="UP000031572"/>
    </source>
</evidence>
<gene>
    <name evidence="2" type="ORF">TSA66_01535</name>
</gene>
<accession>A0A0C2BP40</accession>
<organism evidence="2 3">
    <name type="scientific">Noviherbaspirillum autotrophicum</name>
    <dbReference type="NCBI Taxonomy" id="709839"/>
    <lineage>
        <taxon>Bacteria</taxon>
        <taxon>Pseudomonadati</taxon>
        <taxon>Pseudomonadota</taxon>
        <taxon>Betaproteobacteria</taxon>
        <taxon>Burkholderiales</taxon>
        <taxon>Oxalobacteraceae</taxon>
        <taxon>Noviherbaspirillum</taxon>
    </lineage>
</organism>